<sequence length="160" mass="17666">MRNKKAFAAGPVCPPVVLRNEAGWPDNLTNTALRSSMKDEMQTGQLEIERAVEAALVADGFLPDSILERFENKVGSSDVVAGEKLIKKRILERFFIDVVAGKSLIKERAAVRFNARLNDKVGSLDVVAETLARMRDCGAPIAPARHSKMHVELSKKEYCD</sequence>
<reference evidence="1 2" key="1">
    <citation type="submission" date="2013-09" db="EMBL/GenBank/DDBJ databases">
        <title>Corchorus capsularis genome sequencing.</title>
        <authorList>
            <person name="Alam M."/>
            <person name="Haque M.S."/>
            <person name="Islam M.S."/>
            <person name="Emdad E.M."/>
            <person name="Islam M.M."/>
            <person name="Ahmed B."/>
            <person name="Halim A."/>
            <person name="Hossen Q.M.M."/>
            <person name="Hossain M.Z."/>
            <person name="Ahmed R."/>
            <person name="Khan M.M."/>
            <person name="Islam R."/>
            <person name="Rashid M.M."/>
            <person name="Khan S.A."/>
            <person name="Rahman M.S."/>
            <person name="Alam M."/>
        </authorList>
    </citation>
    <scope>NUCLEOTIDE SEQUENCE [LARGE SCALE GENOMIC DNA]</scope>
    <source>
        <strain evidence="2">cv. CVL-1</strain>
        <tissue evidence="1">Whole seedling</tissue>
    </source>
</reference>
<name>A0A1R3JD90_COCAP</name>
<dbReference type="AlphaFoldDB" id="A0A1R3JD90"/>
<dbReference type="Proteomes" id="UP000188268">
    <property type="component" value="Unassembled WGS sequence"/>
</dbReference>
<keyword evidence="2" id="KW-1185">Reference proteome</keyword>
<evidence type="ECO:0000313" key="2">
    <source>
        <dbReference type="Proteomes" id="UP000188268"/>
    </source>
</evidence>
<evidence type="ECO:0000313" key="1">
    <source>
        <dbReference type="EMBL" id="OMO92794.1"/>
    </source>
</evidence>
<comment type="caution">
    <text evidence="1">The sequence shown here is derived from an EMBL/GenBank/DDBJ whole genome shotgun (WGS) entry which is preliminary data.</text>
</comment>
<accession>A0A1R3JD90</accession>
<dbReference type="EMBL" id="AWWV01008149">
    <property type="protein sequence ID" value="OMO92794.1"/>
    <property type="molecule type" value="Genomic_DNA"/>
</dbReference>
<organism evidence="1 2">
    <name type="scientific">Corchorus capsularis</name>
    <name type="common">Jute</name>
    <dbReference type="NCBI Taxonomy" id="210143"/>
    <lineage>
        <taxon>Eukaryota</taxon>
        <taxon>Viridiplantae</taxon>
        <taxon>Streptophyta</taxon>
        <taxon>Embryophyta</taxon>
        <taxon>Tracheophyta</taxon>
        <taxon>Spermatophyta</taxon>
        <taxon>Magnoliopsida</taxon>
        <taxon>eudicotyledons</taxon>
        <taxon>Gunneridae</taxon>
        <taxon>Pentapetalae</taxon>
        <taxon>rosids</taxon>
        <taxon>malvids</taxon>
        <taxon>Malvales</taxon>
        <taxon>Malvaceae</taxon>
        <taxon>Grewioideae</taxon>
        <taxon>Apeibeae</taxon>
        <taxon>Corchorus</taxon>
    </lineage>
</organism>
<protein>
    <submittedName>
        <fullName evidence="1">Uncharacterized protein</fullName>
    </submittedName>
</protein>
<dbReference type="Gramene" id="OMO92794">
    <property type="protein sequence ID" value="OMO92794"/>
    <property type="gene ID" value="CCACVL1_06753"/>
</dbReference>
<gene>
    <name evidence="1" type="ORF">CCACVL1_06753</name>
</gene>
<dbReference type="OrthoDB" id="1702147at2759"/>
<proteinExistence type="predicted"/>